<accession>A0A1G6VEH3</accession>
<dbReference type="AlphaFoldDB" id="A0A1G6VEH3"/>
<dbReference type="OrthoDB" id="8815333at2"/>
<proteinExistence type="predicted"/>
<dbReference type="EMBL" id="FMZC01000007">
    <property type="protein sequence ID" value="SDD51773.1"/>
    <property type="molecule type" value="Genomic_DNA"/>
</dbReference>
<evidence type="ECO:0000313" key="2">
    <source>
        <dbReference type="Proteomes" id="UP000198781"/>
    </source>
</evidence>
<protein>
    <submittedName>
        <fullName evidence="1">Uncharacterized protein</fullName>
    </submittedName>
</protein>
<dbReference type="Proteomes" id="UP000198781">
    <property type="component" value="Unassembled WGS sequence"/>
</dbReference>
<organism evidence="1 2">
    <name type="scientific">Paracidovorax valerianellae</name>
    <dbReference type="NCBI Taxonomy" id="187868"/>
    <lineage>
        <taxon>Bacteria</taxon>
        <taxon>Pseudomonadati</taxon>
        <taxon>Pseudomonadota</taxon>
        <taxon>Betaproteobacteria</taxon>
        <taxon>Burkholderiales</taxon>
        <taxon>Comamonadaceae</taxon>
        <taxon>Paracidovorax</taxon>
    </lineage>
</organism>
<dbReference type="RefSeq" id="WP_092744053.1">
    <property type="nucleotide sequence ID" value="NZ_FMZC01000007.1"/>
</dbReference>
<sequence>MARNSKDKDEWAGKVFALIQGGNTQAAIAQVKVAPSVADVVRLQAMLARVAASPSRRQLDQIIEEERGMLSAPRLHRSP</sequence>
<gene>
    <name evidence="1" type="ORF">SAMN05192589_10711</name>
</gene>
<reference evidence="1 2" key="1">
    <citation type="submission" date="2016-10" db="EMBL/GenBank/DDBJ databases">
        <authorList>
            <person name="de Groot N.N."/>
        </authorList>
    </citation>
    <scope>NUCLEOTIDE SEQUENCE [LARGE SCALE GENOMIC DNA]</scope>
    <source>
        <strain evidence="1 2">DSM 16619</strain>
    </source>
</reference>
<evidence type="ECO:0000313" key="1">
    <source>
        <dbReference type="EMBL" id="SDD51773.1"/>
    </source>
</evidence>
<keyword evidence="2" id="KW-1185">Reference proteome</keyword>
<name>A0A1G6VEH3_9BURK</name>
<dbReference type="STRING" id="187868.SAMN05192589_10711"/>